<protein>
    <recommendedName>
        <fullName evidence="3">Reverse transcriptase domain-containing protein</fullName>
    </recommendedName>
</protein>
<evidence type="ECO:0008006" key="3">
    <source>
        <dbReference type="Google" id="ProtNLM"/>
    </source>
</evidence>
<dbReference type="AlphaFoldDB" id="A0A0C9UG16"/>
<dbReference type="OrthoDB" id="74545at2759"/>
<evidence type="ECO:0000313" key="1">
    <source>
        <dbReference type="EMBL" id="KIJ41938.1"/>
    </source>
</evidence>
<dbReference type="EMBL" id="KN837133">
    <property type="protein sequence ID" value="KIJ41938.1"/>
    <property type="molecule type" value="Genomic_DNA"/>
</dbReference>
<accession>A0A0C9UG16</accession>
<gene>
    <name evidence="1" type="ORF">M422DRAFT_60396</name>
</gene>
<dbReference type="HOGENOM" id="CLU_008952_0_0_1"/>
<evidence type="ECO:0000313" key="2">
    <source>
        <dbReference type="Proteomes" id="UP000054279"/>
    </source>
</evidence>
<proteinExistence type="predicted"/>
<keyword evidence="2" id="KW-1185">Reference proteome</keyword>
<name>A0A0C9UG16_SPHS4</name>
<reference evidence="1 2" key="1">
    <citation type="submission" date="2014-06" db="EMBL/GenBank/DDBJ databases">
        <title>Evolutionary Origins and Diversification of the Mycorrhizal Mutualists.</title>
        <authorList>
            <consortium name="DOE Joint Genome Institute"/>
            <consortium name="Mycorrhizal Genomics Consortium"/>
            <person name="Kohler A."/>
            <person name="Kuo A."/>
            <person name="Nagy L.G."/>
            <person name="Floudas D."/>
            <person name="Copeland A."/>
            <person name="Barry K.W."/>
            <person name="Cichocki N."/>
            <person name="Veneault-Fourrey C."/>
            <person name="LaButti K."/>
            <person name="Lindquist E.A."/>
            <person name="Lipzen A."/>
            <person name="Lundell T."/>
            <person name="Morin E."/>
            <person name="Murat C."/>
            <person name="Riley R."/>
            <person name="Ohm R."/>
            <person name="Sun H."/>
            <person name="Tunlid A."/>
            <person name="Henrissat B."/>
            <person name="Grigoriev I.V."/>
            <person name="Hibbett D.S."/>
            <person name="Martin F."/>
        </authorList>
    </citation>
    <scope>NUCLEOTIDE SEQUENCE [LARGE SCALE GENOMIC DNA]</scope>
    <source>
        <strain evidence="1 2">SS14</strain>
    </source>
</reference>
<dbReference type="PANTHER" id="PTHR37015:SF2">
    <property type="entry name" value="REVERSE TRANSCRIPTASE DOMAIN-CONTAINING PROTEIN"/>
    <property type="match status" value="1"/>
</dbReference>
<organism evidence="1 2">
    <name type="scientific">Sphaerobolus stellatus (strain SS14)</name>
    <dbReference type="NCBI Taxonomy" id="990650"/>
    <lineage>
        <taxon>Eukaryota</taxon>
        <taxon>Fungi</taxon>
        <taxon>Dikarya</taxon>
        <taxon>Basidiomycota</taxon>
        <taxon>Agaricomycotina</taxon>
        <taxon>Agaricomycetes</taxon>
        <taxon>Phallomycetidae</taxon>
        <taxon>Geastrales</taxon>
        <taxon>Sphaerobolaceae</taxon>
        <taxon>Sphaerobolus</taxon>
    </lineage>
</organism>
<dbReference type="Proteomes" id="UP000054279">
    <property type="component" value="Unassembled WGS sequence"/>
</dbReference>
<dbReference type="PANTHER" id="PTHR37015">
    <property type="entry name" value="REVERSE TRANSCRIPTASE DOMAIN-CONTAINING PROTEIN"/>
    <property type="match status" value="1"/>
</dbReference>
<sequence>MPFSASFGRTLQLITSAKLQELEKQQLAYVEAHASVLEAATASSEEPIKRVEILIKAIRSWRGSGALDDSQIIDGKLNLRNVDAWLLQAKRQPYFNKRTVDRWADIMETYIRHRMAKFECAKLFGNLFNEWLASALPWIILQDVLLAYLSDLFSSHQASATLENLRTQLADFGDSLRKRQIQARDVTYAIHGILNGTNLLEEDGRAALREIFKNKTILQELTSVLNMRLAGLESWSWPETGLVVNMRRHMNGKYRAFMDPDITDALLLHYLGISWQVQLKSLFKTLSSSKAWKQPYPKLSAAERMHRYRHLGINESTDSITSAQAVLQDALFLTQLANTPQDISGYDDDDDGQNSKAVDDGFQKLLHLLTIESSLNTALYGRHTVVCSDFEWFGPSLPHTSILTVLEFLGISKEWLKFFETFLQAPICFKDNAMSKPCTRRCGTPISYTLRVVCGEAILFLMDFAINQKAEGLFLYRMHDDLWLWDEDPQKCAVAWKEMNKYAKLIGLTLNRAKMGSVCVGTEQHDDLPTGPVRWGFLDSDRTREVDKHIIELCHQLSRTESVFGWVNVSNKYIGFMMWNFGCPPAVCLGPGHIEDLINILQKIHSGLVTGVISGPIAHVASLIRQKHGIDGLPEGYFYFLFSHGGLGLKNSAIDLFSVQQTTETYKEGFTRELEEDQESYIEAKEHWEAGYGFIGSKIKRTKDLQEPFISFEEYQSVRMLGLQHWYNHYQKMFQKLQPVEIGELPSMKSVVDTMGWHWAYMDWYNKWIVSLYGEDIIANFGSMEIVNPTFIPVGMLEVFKTSQLKLDQ</sequence>